<dbReference type="EMBL" id="JAAAPO010000001">
    <property type="protein sequence ID" value="NBC35680.1"/>
    <property type="molecule type" value="Genomic_DNA"/>
</dbReference>
<organism evidence="1 2">
    <name type="scientific">Novosphingobium ovatum</name>
    <dbReference type="NCBI Taxonomy" id="1908523"/>
    <lineage>
        <taxon>Bacteria</taxon>
        <taxon>Pseudomonadati</taxon>
        <taxon>Pseudomonadota</taxon>
        <taxon>Alphaproteobacteria</taxon>
        <taxon>Sphingomonadales</taxon>
        <taxon>Sphingomonadaceae</taxon>
        <taxon>Novosphingobium</taxon>
    </lineage>
</organism>
<reference evidence="2" key="1">
    <citation type="submission" date="2020-01" db="EMBL/GenBank/DDBJ databases">
        <title>Sphingomonas sp. strain CSW-10.</title>
        <authorList>
            <person name="Chen W.-M."/>
        </authorList>
    </citation>
    <scope>NUCLEOTIDE SEQUENCE [LARGE SCALE GENOMIC DNA]</scope>
    <source>
        <strain evidence="2">FSY-8</strain>
    </source>
</reference>
<dbReference type="RefSeq" id="WP_161716926.1">
    <property type="nucleotide sequence ID" value="NZ_JAAAPO010000001.1"/>
</dbReference>
<name>A0ABW9XAX7_9SPHN</name>
<proteinExistence type="predicted"/>
<dbReference type="Proteomes" id="UP000753724">
    <property type="component" value="Unassembled WGS sequence"/>
</dbReference>
<evidence type="ECO:0008006" key="3">
    <source>
        <dbReference type="Google" id="ProtNLM"/>
    </source>
</evidence>
<protein>
    <recommendedName>
        <fullName evidence="3">Sensory transduction regulator</fullName>
    </recommendedName>
</protein>
<sequence>MASVMAAPARVMAAPVAAPGVAVVDASTPEAFATVLKEMGYEVGPVEQVVPGVSARFLVKLGQLPVQAVVSGCTNGQGCHLVSMLGGVGKLNVTDAWLAKTNKTNGLGKVLVNDAGIVLVTYPMFPQGMQRDALRLALDNFAQSFGVTVRAAIDAGLISVAPAPAGGAPAPAPAPARKP</sequence>
<comment type="caution">
    <text evidence="1">The sequence shown here is derived from an EMBL/GenBank/DDBJ whole genome shotgun (WGS) entry which is preliminary data.</text>
</comment>
<evidence type="ECO:0000313" key="1">
    <source>
        <dbReference type="EMBL" id="NBC35680.1"/>
    </source>
</evidence>
<gene>
    <name evidence="1" type="ORF">GTZ99_03820</name>
</gene>
<keyword evidence="2" id="KW-1185">Reference proteome</keyword>
<accession>A0ABW9XAX7</accession>
<evidence type="ECO:0000313" key="2">
    <source>
        <dbReference type="Proteomes" id="UP000753724"/>
    </source>
</evidence>